<name>A0AB39LUY3_9ACTN</name>
<evidence type="ECO:0000313" key="2">
    <source>
        <dbReference type="EMBL" id="XDP97396.1"/>
    </source>
</evidence>
<dbReference type="EMBL" id="CP163429">
    <property type="protein sequence ID" value="XDP97396.1"/>
    <property type="molecule type" value="Genomic_DNA"/>
</dbReference>
<organism evidence="2">
    <name type="scientific">Streptomyces sp. R02</name>
    <dbReference type="NCBI Taxonomy" id="3238623"/>
    <lineage>
        <taxon>Bacteria</taxon>
        <taxon>Bacillati</taxon>
        <taxon>Actinomycetota</taxon>
        <taxon>Actinomycetes</taxon>
        <taxon>Kitasatosporales</taxon>
        <taxon>Streptomycetaceae</taxon>
        <taxon>Streptomyces</taxon>
    </lineage>
</organism>
<protein>
    <recommendedName>
        <fullName evidence="3">FXSXX-COOH protein</fullName>
    </recommendedName>
</protein>
<sequence>MGDALHDALPAPVHEQPAAFPESVPDNFPLLIEIDLEECFTAVAAATGDQFKTLDQTRPR</sequence>
<dbReference type="RefSeq" id="WP_369160365.1">
    <property type="nucleotide sequence ID" value="NZ_CP163429.1"/>
</dbReference>
<evidence type="ECO:0008006" key="3">
    <source>
        <dbReference type="Google" id="ProtNLM"/>
    </source>
</evidence>
<proteinExistence type="predicted"/>
<gene>
    <name evidence="2" type="ORF">AB5J57_29470</name>
</gene>
<evidence type="ECO:0000256" key="1">
    <source>
        <dbReference type="SAM" id="MobiDB-lite"/>
    </source>
</evidence>
<reference evidence="2" key="1">
    <citation type="submission" date="2024-07" db="EMBL/GenBank/DDBJ databases">
        <authorList>
            <person name="Yu S.T."/>
        </authorList>
    </citation>
    <scope>NUCLEOTIDE SEQUENCE</scope>
    <source>
        <strain evidence="2">R02</strain>
    </source>
</reference>
<feature type="region of interest" description="Disordered" evidence="1">
    <location>
        <begin position="1"/>
        <end position="20"/>
    </location>
</feature>
<accession>A0AB39LUY3</accession>
<dbReference type="AlphaFoldDB" id="A0AB39LUY3"/>